<gene>
    <name evidence="4" type="ORF">DENIS_3992</name>
</gene>
<dbReference type="PANTHER" id="PTHR35936:SF35">
    <property type="entry name" value="L-CYSTINE-BINDING PROTEIN TCYJ"/>
    <property type="match status" value="1"/>
</dbReference>
<reference evidence="5" key="2">
    <citation type="submission" date="2019-01" db="EMBL/GenBank/DDBJ databases">
        <title>Genome sequence of Desulfonema ishimotonii strain Tokyo 01.</title>
        <authorList>
            <person name="Fukui M."/>
        </authorList>
    </citation>
    <scope>NUCLEOTIDE SEQUENCE [LARGE SCALE GENOMIC DNA]</scope>
    <source>
        <strain evidence="5">Tokyo 01</strain>
    </source>
</reference>
<dbReference type="AlphaFoldDB" id="A0A401G1D9"/>
<feature type="signal peptide" evidence="2">
    <location>
        <begin position="1"/>
        <end position="22"/>
    </location>
</feature>
<evidence type="ECO:0000256" key="1">
    <source>
        <dbReference type="ARBA" id="ARBA00022729"/>
    </source>
</evidence>
<feature type="domain" description="Solute-binding protein family 3/N-terminal" evidence="3">
    <location>
        <begin position="26"/>
        <end position="251"/>
    </location>
</feature>
<evidence type="ECO:0000313" key="5">
    <source>
        <dbReference type="Proteomes" id="UP000288096"/>
    </source>
</evidence>
<dbReference type="SMART" id="SM00062">
    <property type="entry name" value="PBPb"/>
    <property type="match status" value="1"/>
</dbReference>
<dbReference type="Proteomes" id="UP000288096">
    <property type="component" value="Unassembled WGS sequence"/>
</dbReference>
<dbReference type="RefSeq" id="WP_166405194.1">
    <property type="nucleotide sequence ID" value="NZ_BEXT01000001.1"/>
</dbReference>
<dbReference type="SUPFAM" id="SSF53850">
    <property type="entry name" value="Periplasmic binding protein-like II"/>
    <property type="match status" value="1"/>
</dbReference>
<dbReference type="Pfam" id="PF00497">
    <property type="entry name" value="SBP_bac_3"/>
    <property type="match status" value="1"/>
</dbReference>
<keyword evidence="1 2" id="KW-0732">Signal</keyword>
<reference evidence="5" key="1">
    <citation type="submission" date="2017-11" db="EMBL/GenBank/DDBJ databases">
        <authorList>
            <person name="Watanabe M."/>
            <person name="Kojima H."/>
        </authorList>
    </citation>
    <scope>NUCLEOTIDE SEQUENCE [LARGE SCALE GENOMIC DNA]</scope>
    <source>
        <strain evidence="5">Tokyo 01</strain>
    </source>
</reference>
<evidence type="ECO:0000256" key="2">
    <source>
        <dbReference type="SAM" id="SignalP"/>
    </source>
</evidence>
<evidence type="ECO:0000313" key="4">
    <source>
        <dbReference type="EMBL" id="GBC63003.1"/>
    </source>
</evidence>
<accession>A0A401G1D9</accession>
<name>A0A401G1D9_9BACT</name>
<dbReference type="Gene3D" id="3.40.190.10">
    <property type="entry name" value="Periplasmic binding protein-like II"/>
    <property type="match status" value="2"/>
</dbReference>
<organism evidence="4 5">
    <name type="scientific">Desulfonema ishimotonii</name>
    <dbReference type="NCBI Taxonomy" id="45657"/>
    <lineage>
        <taxon>Bacteria</taxon>
        <taxon>Pseudomonadati</taxon>
        <taxon>Thermodesulfobacteriota</taxon>
        <taxon>Desulfobacteria</taxon>
        <taxon>Desulfobacterales</taxon>
        <taxon>Desulfococcaceae</taxon>
        <taxon>Desulfonema</taxon>
    </lineage>
</organism>
<feature type="chain" id="PRO_5019019530" description="Solute-binding protein family 3/N-terminal domain-containing protein" evidence="2">
    <location>
        <begin position="23"/>
        <end position="258"/>
    </location>
</feature>
<protein>
    <recommendedName>
        <fullName evidence="3">Solute-binding protein family 3/N-terminal domain-containing protein</fullName>
    </recommendedName>
</protein>
<sequence length="258" mass="29803">MKHIKVISFFIIMLVLATDAVAEKDGLTIVCDEWPPYQVVEQNNISGFSTRVVKAVFKKMDVSINSIKAYPWKRAITMLEKGKADALFSASFSEARTAFAYYPEEMLVESPWVLWVREEDDLKFDTYDDLIPKKIGVVSGYSYTREFDDFLKKHGNYEEVFMDDLNFKKLNAGRIDYAVAELGNGSYLISKLGLGEIIPLKENPIKSNGLYIIFNKNNIPESFVKQFSEALKKFKNDSLYRYWHDEYLRFDRGQQSAP</sequence>
<keyword evidence="5" id="KW-1185">Reference proteome</keyword>
<evidence type="ECO:0000259" key="3">
    <source>
        <dbReference type="SMART" id="SM00062"/>
    </source>
</evidence>
<dbReference type="InterPro" id="IPR001638">
    <property type="entry name" value="Solute-binding_3/MltF_N"/>
</dbReference>
<dbReference type="PANTHER" id="PTHR35936">
    <property type="entry name" value="MEMBRANE-BOUND LYTIC MUREIN TRANSGLYCOSYLASE F"/>
    <property type="match status" value="1"/>
</dbReference>
<proteinExistence type="predicted"/>
<comment type="caution">
    <text evidence="4">The sequence shown here is derived from an EMBL/GenBank/DDBJ whole genome shotgun (WGS) entry which is preliminary data.</text>
</comment>
<dbReference type="EMBL" id="BEXT01000001">
    <property type="protein sequence ID" value="GBC63003.1"/>
    <property type="molecule type" value="Genomic_DNA"/>
</dbReference>